<evidence type="ECO:0000313" key="3">
    <source>
        <dbReference type="Proteomes" id="UP001139089"/>
    </source>
</evidence>
<dbReference type="AlphaFoldDB" id="A0A9X1NRW2"/>
<keyword evidence="3" id="KW-1185">Reference proteome</keyword>
<name>A0A9X1NRW2_9HYPH</name>
<proteinExistence type="predicted"/>
<sequence length="397" mass="41704">MMQFPRLRFLLAGAAFAGLASPAFALDGVDFVTKLNAAYATNGATLAYETVDVNDDSVVLKGASVRSTVKTTDELKIGDLSFDGVEELSDGGYTVETVAFPDIDRTADGARLTAKDIAISGLRVPAKTGTGSIDDLLYYQSAGTGPITVEIGGKTVFAIDKLESNLTRQDGDKGIDFDGIVSGVKADLSDVKDAKTKMAIDKLGLQNPTGEFTMEGSWDLASGVFAVRDNSINVDNVGRLSVGFNVSGYTLQLLNSLQEAFKAAEANPNKEAANQALGLSAMGLIQQLNFNSASIRFEDASITKRLLDYFGAEQGVTGEQMAQSIKGLAPIMIAQLNLPDLQNQLTAAITAYLDAPKNLTITAEPAKPVPFPMIMGAGMGAPNTLPSVLGVKVTAND</sequence>
<evidence type="ECO:0000313" key="2">
    <source>
        <dbReference type="EMBL" id="MCD7108901.1"/>
    </source>
</evidence>
<feature type="chain" id="PRO_5040987310" description="DUF945 domain-containing protein" evidence="1">
    <location>
        <begin position="26"/>
        <end position="397"/>
    </location>
</feature>
<evidence type="ECO:0000256" key="1">
    <source>
        <dbReference type="SAM" id="SignalP"/>
    </source>
</evidence>
<accession>A0A9X1NRW2</accession>
<protein>
    <recommendedName>
        <fullName evidence="4">DUF945 domain-containing protein</fullName>
    </recommendedName>
</protein>
<keyword evidence="1" id="KW-0732">Signal</keyword>
<reference evidence="2" key="1">
    <citation type="submission" date="2021-12" db="EMBL/GenBank/DDBJ databases">
        <authorList>
            <person name="Li Y."/>
        </authorList>
    </citation>
    <scope>NUCLEOTIDE SEQUENCE</scope>
    <source>
        <strain evidence="2">DKSPLA3</strain>
    </source>
</reference>
<feature type="signal peptide" evidence="1">
    <location>
        <begin position="1"/>
        <end position="25"/>
    </location>
</feature>
<organism evidence="2 3">
    <name type="scientific">Rhizobium quercicola</name>
    <dbReference type="NCBI Taxonomy" id="2901226"/>
    <lineage>
        <taxon>Bacteria</taxon>
        <taxon>Pseudomonadati</taxon>
        <taxon>Pseudomonadota</taxon>
        <taxon>Alphaproteobacteria</taxon>
        <taxon>Hyphomicrobiales</taxon>
        <taxon>Rhizobiaceae</taxon>
        <taxon>Rhizobium/Agrobacterium group</taxon>
        <taxon>Rhizobium</taxon>
    </lineage>
</organism>
<comment type="caution">
    <text evidence="2">The sequence shown here is derived from an EMBL/GenBank/DDBJ whole genome shotgun (WGS) entry which is preliminary data.</text>
</comment>
<gene>
    <name evidence="2" type="ORF">LRX75_07585</name>
</gene>
<evidence type="ECO:0008006" key="4">
    <source>
        <dbReference type="Google" id="ProtNLM"/>
    </source>
</evidence>
<dbReference type="Proteomes" id="UP001139089">
    <property type="component" value="Unassembled WGS sequence"/>
</dbReference>
<dbReference type="RefSeq" id="WP_231813206.1">
    <property type="nucleotide sequence ID" value="NZ_JAJOZR010000004.1"/>
</dbReference>
<dbReference type="EMBL" id="JAJOZR010000004">
    <property type="protein sequence ID" value="MCD7108901.1"/>
    <property type="molecule type" value="Genomic_DNA"/>
</dbReference>